<dbReference type="OMA" id="VPNRKEH"/>
<evidence type="ECO:0000313" key="18">
    <source>
        <dbReference type="Ensembl" id="ENSCLAP00000013817.1"/>
    </source>
</evidence>
<comment type="subcellular location">
    <subcellularLocation>
        <location evidence="2 13">Nucleus</location>
    </subcellularLocation>
</comment>
<evidence type="ECO:0000256" key="13">
    <source>
        <dbReference type="PROSITE-ProRule" id="PRU00187"/>
    </source>
</evidence>
<dbReference type="PROSITE" id="PS50804">
    <property type="entry name" value="SCAN_BOX"/>
    <property type="match status" value="1"/>
</dbReference>
<reference evidence="18" key="1">
    <citation type="submission" date="2025-08" db="UniProtKB">
        <authorList>
            <consortium name="Ensembl"/>
        </authorList>
    </citation>
    <scope>IDENTIFICATION</scope>
</reference>
<reference evidence="18" key="2">
    <citation type="submission" date="2025-09" db="UniProtKB">
        <authorList>
            <consortium name="Ensembl"/>
        </authorList>
    </citation>
    <scope>IDENTIFICATION</scope>
</reference>
<dbReference type="FunFam" id="3.30.160.60:FF:000184">
    <property type="entry name" value="Zinc finger protein 333"/>
    <property type="match status" value="1"/>
</dbReference>
<dbReference type="GO" id="GO:0000978">
    <property type="term" value="F:RNA polymerase II cis-regulatory region sequence-specific DNA binding"/>
    <property type="evidence" value="ECO:0007669"/>
    <property type="project" value="TreeGrafter"/>
</dbReference>
<dbReference type="GO" id="GO:0005654">
    <property type="term" value="C:nucleoplasm"/>
    <property type="evidence" value="ECO:0007669"/>
    <property type="project" value="TreeGrafter"/>
</dbReference>
<dbReference type="RefSeq" id="XP_005382780.1">
    <property type="nucleotide sequence ID" value="XM_005382723.2"/>
</dbReference>
<dbReference type="PROSITE" id="PS00028">
    <property type="entry name" value="ZINC_FINGER_C2H2_1"/>
    <property type="match status" value="9"/>
</dbReference>
<feature type="region of interest" description="Disordered" evidence="14">
    <location>
        <begin position="18"/>
        <end position="42"/>
    </location>
</feature>
<evidence type="ECO:0000259" key="15">
    <source>
        <dbReference type="PROSITE" id="PS50157"/>
    </source>
</evidence>
<dbReference type="FunFam" id="3.30.160.60:FF:001498">
    <property type="entry name" value="Zinc finger protein 404"/>
    <property type="match status" value="1"/>
</dbReference>
<dbReference type="SMART" id="SM00355">
    <property type="entry name" value="ZnF_C2H2"/>
    <property type="match status" value="9"/>
</dbReference>
<feature type="region of interest" description="Disordered" evidence="14">
    <location>
        <begin position="363"/>
        <end position="398"/>
    </location>
</feature>
<evidence type="ECO:0000256" key="5">
    <source>
        <dbReference type="ARBA" id="ARBA00022737"/>
    </source>
</evidence>
<evidence type="ECO:0000256" key="14">
    <source>
        <dbReference type="SAM" id="MobiDB-lite"/>
    </source>
</evidence>
<feature type="domain" description="C2H2-type" evidence="15">
    <location>
        <begin position="598"/>
        <end position="625"/>
    </location>
</feature>
<name>A0A8C2VER6_CHILA</name>
<keyword evidence="4" id="KW-0479">Metal-binding</keyword>
<dbReference type="PANTHER" id="PTHR24399:SF54">
    <property type="entry name" value="GASTRULA ZINC FINGER PROTEIN XLCGF26.1-LIKE-RELATED"/>
    <property type="match status" value="1"/>
</dbReference>
<evidence type="ECO:0000256" key="11">
    <source>
        <dbReference type="ARBA" id="ARBA00023242"/>
    </source>
</evidence>
<protein>
    <submittedName>
        <fullName evidence="18">Zinc finger protein 483</fullName>
    </submittedName>
</protein>
<sequence>MQAVVPLSKMTAVFPGPPALASSKQNKVPRVNTPGNQGTSLRKDPAALESFRQKFRCFCYSKEAGPRKALTQLWELCNRWLRPDIHTKEQILELLVFEQFLTILPGEIGIWVKSQHPKNSEEVVTLVEDLTQALEETEAPTVQDSAVQQEDNSGEDTLVAVPHTETCEPIAFKDVIMSFSKKEWRKLEPFQKELYKDVLLENLRNLEFLGFPVSKLDLVSQLKWVEFPRLVEKELSKDPREECEPKGELEESAQNRDVFMEELTLEKIIEECFKDDGCSLIAEFQKRYGKSMEDHGKQRHSKGSVIEKEIHRRGNKGEVLDTEKSSFGKKFKWTSDNLKHLKTFLRKKSKTCKKPFSFHSDLHTAEKSQKHSEAGKGLNRSSVRTEPQKHKKSYLGNRSQKCSNCGITFTQGSCHSKSKSSICQKCQKKLRQDEGVPSKKDTGIPSKKDEGTKTGATTHKCSKCGKTFCYIATPSKHKTPTGEKPDMCFECRKAHGTILSHKRRHKKQSVEKPYKCKHCGKGFTLITDVVKHERIHTGEKPFQCKDCGRPFSDSSSLSQHQRTHTGEKPYKCDNCGKSFTHSSSLAKHDRIHTGEKPYTCDDCGKAFRQASCLKRHQRIHTGEKPYLCNDCGVNFSLFSSLVYHQRLHTGEKPYKCDQCEKAFASHSLLTRHLRIHTGVNPYKCKDCGKTFRQSSSLNKHYRTHTGEKPYECDFCGATFSRSTILVEHVKIHTRTSDYECNKCDKKFKSTSGLARHRASHAAE</sequence>
<dbReference type="InterPro" id="IPR036236">
    <property type="entry name" value="Znf_C2H2_sf"/>
</dbReference>
<dbReference type="FunFam" id="3.30.160.60:FF:000608">
    <property type="entry name" value="zinc finger protein 286A isoform X1"/>
    <property type="match status" value="1"/>
</dbReference>
<dbReference type="CTD" id="158399"/>
<keyword evidence="10" id="KW-0804">Transcription</keyword>
<feature type="domain" description="C2H2-type" evidence="15">
    <location>
        <begin position="570"/>
        <end position="597"/>
    </location>
</feature>
<dbReference type="SUPFAM" id="SSF109640">
    <property type="entry name" value="KRAB domain (Kruppel-associated box)"/>
    <property type="match status" value="1"/>
</dbReference>
<feature type="domain" description="C2H2-type" evidence="15">
    <location>
        <begin position="459"/>
        <end position="485"/>
    </location>
</feature>
<feature type="domain" description="C2H2-type" evidence="15">
    <location>
        <begin position="514"/>
        <end position="541"/>
    </location>
</feature>
<evidence type="ECO:0000256" key="10">
    <source>
        <dbReference type="ARBA" id="ARBA00023163"/>
    </source>
</evidence>
<keyword evidence="5" id="KW-0677">Repeat</keyword>
<evidence type="ECO:0000256" key="6">
    <source>
        <dbReference type="ARBA" id="ARBA00022771"/>
    </source>
</evidence>
<dbReference type="PROSITE" id="PS50805">
    <property type="entry name" value="KRAB"/>
    <property type="match status" value="1"/>
</dbReference>
<dbReference type="CDD" id="cd07765">
    <property type="entry name" value="KRAB_A-box"/>
    <property type="match status" value="1"/>
</dbReference>
<dbReference type="GO" id="GO:0002682">
    <property type="term" value="P:regulation of immune system process"/>
    <property type="evidence" value="ECO:0007669"/>
    <property type="project" value="TreeGrafter"/>
</dbReference>
<feature type="compositionally biased region" description="Basic and acidic residues" evidence="14">
    <location>
        <begin position="363"/>
        <end position="374"/>
    </location>
</feature>
<dbReference type="InterPro" id="IPR036051">
    <property type="entry name" value="KRAB_dom_sf"/>
</dbReference>
<evidence type="ECO:0000256" key="3">
    <source>
        <dbReference type="ARBA" id="ARBA00006991"/>
    </source>
</evidence>
<dbReference type="FunFam" id="3.30.160.60:FF:002343">
    <property type="entry name" value="Zinc finger protein 33A"/>
    <property type="match status" value="1"/>
</dbReference>
<keyword evidence="8" id="KW-0805">Transcription regulation</keyword>
<dbReference type="FunFam" id="3.30.160.60:FF:002254">
    <property type="entry name" value="Zinc finger protein 540"/>
    <property type="match status" value="1"/>
</dbReference>
<feature type="domain" description="KRAB" evidence="17">
    <location>
        <begin position="170"/>
        <end position="241"/>
    </location>
</feature>
<dbReference type="CDD" id="cd07936">
    <property type="entry name" value="SCAN"/>
    <property type="match status" value="1"/>
</dbReference>
<dbReference type="PANTHER" id="PTHR24399">
    <property type="entry name" value="ZINC FINGER AND BTB DOMAIN-CONTAINING"/>
    <property type="match status" value="1"/>
</dbReference>
<feature type="region of interest" description="Disordered" evidence="14">
    <location>
        <begin position="434"/>
        <end position="454"/>
    </location>
</feature>
<evidence type="ECO:0000256" key="9">
    <source>
        <dbReference type="ARBA" id="ARBA00023125"/>
    </source>
</evidence>
<evidence type="ECO:0000256" key="4">
    <source>
        <dbReference type="ARBA" id="ARBA00022723"/>
    </source>
</evidence>
<keyword evidence="7" id="KW-0862">Zinc</keyword>
<dbReference type="Pfam" id="PF00096">
    <property type="entry name" value="zf-C2H2"/>
    <property type="match status" value="7"/>
</dbReference>
<evidence type="ECO:0000256" key="8">
    <source>
        <dbReference type="ARBA" id="ARBA00023015"/>
    </source>
</evidence>
<dbReference type="Pfam" id="PF02023">
    <property type="entry name" value="SCAN"/>
    <property type="match status" value="1"/>
</dbReference>
<dbReference type="SMART" id="SM00431">
    <property type="entry name" value="SCAN"/>
    <property type="match status" value="1"/>
</dbReference>
<dbReference type="Gene3D" id="6.10.140.140">
    <property type="match status" value="1"/>
</dbReference>
<feature type="domain" description="C2H2-type" evidence="15">
    <location>
        <begin position="710"/>
        <end position="737"/>
    </location>
</feature>
<feature type="domain" description="C2H2-type" evidence="15">
    <location>
        <begin position="738"/>
        <end position="763"/>
    </location>
</feature>
<dbReference type="FunFam" id="3.30.160.60:FF:000180">
    <property type="entry name" value="Zinc finger protein 689"/>
    <property type="match status" value="1"/>
</dbReference>
<evidence type="ECO:0000256" key="1">
    <source>
        <dbReference type="ARBA" id="ARBA00003767"/>
    </source>
</evidence>
<dbReference type="GeneTree" id="ENSGT00940000162615"/>
<feature type="domain" description="C2H2-type" evidence="15">
    <location>
        <begin position="682"/>
        <end position="709"/>
    </location>
</feature>
<dbReference type="Proteomes" id="UP000694398">
    <property type="component" value="Unassembled WGS sequence"/>
</dbReference>
<dbReference type="Gene3D" id="1.10.4020.10">
    <property type="entry name" value="DNA breaking-rejoining enzymes"/>
    <property type="match status" value="1"/>
</dbReference>
<dbReference type="SUPFAM" id="SSF57667">
    <property type="entry name" value="beta-beta-alpha zinc fingers"/>
    <property type="match status" value="6"/>
</dbReference>
<dbReference type="GO" id="GO:0001817">
    <property type="term" value="P:regulation of cytokine production"/>
    <property type="evidence" value="ECO:0007669"/>
    <property type="project" value="TreeGrafter"/>
</dbReference>
<comment type="similarity">
    <text evidence="3">Belongs to the krueppel C2H2-type zinc-finger protein family.</text>
</comment>
<dbReference type="FunFam" id="3.30.160.60:FF:000557">
    <property type="entry name" value="zinc finger and SCAN domain-containing protein 29"/>
    <property type="match status" value="1"/>
</dbReference>
<comment type="function">
    <text evidence="1">May be involved in transcriptional regulation.</text>
</comment>
<dbReference type="GO" id="GO:0008270">
    <property type="term" value="F:zinc ion binding"/>
    <property type="evidence" value="ECO:0007669"/>
    <property type="project" value="UniProtKB-KW"/>
</dbReference>
<dbReference type="FunFam" id="3.30.160.60:FF:000292">
    <property type="entry name" value="zinc finger protein 619"/>
    <property type="match status" value="1"/>
</dbReference>
<keyword evidence="6 12" id="KW-0863">Zinc-finger</keyword>
<feature type="compositionally biased region" description="Basic and acidic residues" evidence="14">
    <location>
        <begin position="434"/>
        <end position="452"/>
    </location>
</feature>
<dbReference type="Pfam" id="PF01352">
    <property type="entry name" value="KRAB"/>
    <property type="match status" value="1"/>
</dbReference>
<feature type="domain" description="C2H2-type" evidence="15">
    <location>
        <begin position="542"/>
        <end position="569"/>
    </location>
</feature>
<dbReference type="Ensembl" id="ENSCLAT00000013973.1">
    <property type="protein sequence ID" value="ENSCLAP00000013817.1"/>
    <property type="gene ID" value="ENSCLAG00000009553.1"/>
</dbReference>
<dbReference type="FunFam" id="1.10.4020.10:FF:000001">
    <property type="entry name" value="zinc finger protein 263 isoform X1"/>
    <property type="match status" value="1"/>
</dbReference>
<dbReference type="OrthoDB" id="6077919at2759"/>
<evidence type="ECO:0000259" key="17">
    <source>
        <dbReference type="PROSITE" id="PS50805"/>
    </source>
</evidence>
<keyword evidence="9" id="KW-0238">DNA-binding</keyword>
<dbReference type="GeneID" id="102010487"/>
<dbReference type="SMART" id="SM00349">
    <property type="entry name" value="KRAB"/>
    <property type="match status" value="1"/>
</dbReference>
<keyword evidence="11 13" id="KW-0539">Nucleus</keyword>
<proteinExistence type="inferred from homology"/>
<evidence type="ECO:0000256" key="7">
    <source>
        <dbReference type="ARBA" id="ARBA00022833"/>
    </source>
</evidence>
<dbReference type="AlphaFoldDB" id="A0A8C2VER6"/>
<feature type="domain" description="C2H2-type" evidence="15">
    <location>
        <begin position="626"/>
        <end position="653"/>
    </location>
</feature>
<evidence type="ECO:0000259" key="16">
    <source>
        <dbReference type="PROSITE" id="PS50804"/>
    </source>
</evidence>
<dbReference type="InterPro" id="IPR003309">
    <property type="entry name" value="SCAN_dom"/>
</dbReference>
<feature type="domain" description="C2H2-type" evidence="15">
    <location>
        <begin position="654"/>
        <end position="681"/>
    </location>
</feature>
<feature type="domain" description="SCAN box" evidence="16">
    <location>
        <begin position="52"/>
        <end position="134"/>
    </location>
</feature>
<dbReference type="InterPro" id="IPR001909">
    <property type="entry name" value="KRAB"/>
</dbReference>
<gene>
    <name evidence="18" type="primary">ZNF483</name>
</gene>
<keyword evidence="19" id="KW-1185">Reference proteome</keyword>
<dbReference type="SUPFAM" id="SSF47353">
    <property type="entry name" value="Retrovirus capsid dimerization domain-like"/>
    <property type="match status" value="1"/>
</dbReference>
<dbReference type="InterPro" id="IPR013087">
    <property type="entry name" value="Znf_C2H2_type"/>
</dbReference>
<dbReference type="PROSITE" id="PS50157">
    <property type="entry name" value="ZINC_FINGER_C2H2_2"/>
    <property type="match status" value="10"/>
</dbReference>
<dbReference type="InterPro" id="IPR038269">
    <property type="entry name" value="SCAN_sf"/>
</dbReference>
<evidence type="ECO:0000256" key="12">
    <source>
        <dbReference type="PROSITE-ProRule" id="PRU00042"/>
    </source>
</evidence>
<accession>A0A8C2VER6</accession>
<organism evidence="18 19">
    <name type="scientific">Chinchilla lanigera</name>
    <name type="common">Long-tailed chinchilla</name>
    <name type="synonym">Chinchilla villidera</name>
    <dbReference type="NCBI Taxonomy" id="34839"/>
    <lineage>
        <taxon>Eukaryota</taxon>
        <taxon>Metazoa</taxon>
        <taxon>Chordata</taxon>
        <taxon>Craniata</taxon>
        <taxon>Vertebrata</taxon>
        <taxon>Euteleostomi</taxon>
        <taxon>Mammalia</taxon>
        <taxon>Eutheria</taxon>
        <taxon>Euarchontoglires</taxon>
        <taxon>Glires</taxon>
        <taxon>Rodentia</taxon>
        <taxon>Hystricomorpha</taxon>
        <taxon>Chinchillidae</taxon>
        <taxon>Chinchilla</taxon>
    </lineage>
</organism>
<dbReference type="RefSeq" id="XP_013368658.1">
    <property type="nucleotide sequence ID" value="XM_013513204.1"/>
</dbReference>
<evidence type="ECO:0000313" key="19">
    <source>
        <dbReference type="Proteomes" id="UP000694398"/>
    </source>
</evidence>
<dbReference type="Gene3D" id="3.30.160.60">
    <property type="entry name" value="Classic Zinc Finger"/>
    <property type="match status" value="9"/>
</dbReference>
<evidence type="ECO:0000256" key="2">
    <source>
        <dbReference type="ARBA" id="ARBA00004123"/>
    </source>
</evidence>
<dbReference type="GO" id="GO:0001227">
    <property type="term" value="F:DNA-binding transcription repressor activity, RNA polymerase II-specific"/>
    <property type="evidence" value="ECO:0007669"/>
    <property type="project" value="TreeGrafter"/>
</dbReference>